<gene>
    <name evidence="1" type="ORF">MtrunA17_Chr4g0070061</name>
</gene>
<protein>
    <submittedName>
        <fullName evidence="1">Uncharacterized protein</fullName>
    </submittedName>
</protein>
<name>A0A396II65_MEDTR</name>
<dbReference type="AlphaFoldDB" id="A0A396II65"/>
<dbReference type="EMBL" id="PSQE01000004">
    <property type="protein sequence ID" value="RHN64528.1"/>
    <property type="molecule type" value="Genomic_DNA"/>
</dbReference>
<evidence type="ECO:0000313" key="1">
    <source>
        <dbReference type="EMBL" id="RHN64528.1"/>
    </source>
</evidence>
<reference evidence="1" key="1">
    <citation type="journal article" date="2018" name="Nat. Plants">
        <title>Whole-genome landscape of Medicago truncatula symbiotic genes.</title>
        <authorList>
            <person name="Pecrix Y."/>
            <person name="Gamas P."/>
            <person name="Carrere S."/>
        </authorList>
    </citation>
    <scope>NUCLEOTIDE SEQUENCE</scope>
    <source>
        <tissue evidence="1">Leaves</tissue>
    </source>
</reference>
<dbReference type="Gramene" id="rna27351">
    <property type="protein sequence ID" value="RHN64528.1"/>
    <property type="gene ID" value="gene27351"/>
</dbReference>
<organism evidence="1">
    <name type="scientific">Medicago truncatula</name>
    <name type="common">Barrel medic</name>
    <name type="synonym">Medicago tribuloides</name>
    <dbReference type="NCBI Taxonomy" id="3880"/>
    <lineage>
        <taxon>Eukaryota</taxon>
        <taxon>Viridiplantae</taxon>
        <taxon>Streptophyta</taxon>
        <taxon>Embryophyta</taxon>
        <taxon>Tracheophyta</taxon>
        <taxon>Spermatophyta</taxon>
        <taxon>Magnoliopsida</taxon>
        <taxon>eudicotyledons</taxon>
        <taxon>Gunneridae</taxon>
        <taxon>Pentapetalae</taxon>
        <taxon>rosids</taxon>
        <taxon>fabids</taxon>
        <taxon>Fabales</taxon>
        <taxon>Fabaceae</taxon>
        <taxon>Papilionoideae</taxon>
        <taxon>50 kb inversion clade</taxon>
        <taxon>NPAAA clade</taxon>
        <taxon>Hologalegina</taxon>
        <taxon>IRL clade</taxon>
        <taxon>Trifolieae</taxon>
        <taxon>Medicago</taxon>
    </lineage>
</organism>
<sequence length="68" mass="8112">MCYKFDIRALFLSHNHYACLNKWRREVDLIINHLLHTSHICATFSGIFLHKTKAKEKKESFLFSSFQP</sequence>
<accession>A0A396II65</accession>
<dbReference type="Proteomes" id="UP000265566">
    <property type="component" value="Chromosome 4"/>
</dbReference>
<comment type="caution">
    <text evidence="1">The sequence shown here is derived from an EMBL/GenBank/DDBJ whole genome shotgun (WGS) entry which is preliminary data.</text>
</comment>
<proteinExistence type="predicted"/>